<keyword evidence="7" id="KW-0571">Peptide transport</keyword>
<evidence type="ECO:0000256" key="7">
    <source>
        <dbReference type="ARBA" id="ARBA00022856"/>
    </source>
</evidence>
<dbReference type="GO" id="GO:0016020">
    <property type="term" value="C:membrane"/>
    <property type="evidence" value="ECO:0007669"/>
    <property type="project" value="InterPro"/>
</dbReference>
<organism evidence="14">
    <name type="scientific">Xenopus laevis</name>
    <name type="common">African clawed frog</name>
    <dbReference type="NCBI Taxonomy" id="8355"/>
    <lineage>
        <taxon>Eukaryota</taxon>
        <taxon>Metazoa</taxon>
        <taxon>Chordata</taxon>
        <taxon>Craniata</taxon>
        <taxon>Vertebrata</taxon>
        <taxon>Euteleostomi</taxon>
        <taxon>Amphibia</taxon>
        <taxon>Batrachia</taxon>
        <taxon>Anura</taxon>
        <taxon>Pipoidea</taxon>
        <taxon>Pipidae</taxon>
        <taxon>Xenopodinae</taxon>
        <taxon>Xenopus</taxon>
        <taxon>Xenopus</taxon>
    </lineage>
</organism>
<dbReference type="FunFam" id="3.40.50.300:FF:000140">
    <property type="entry name" value="Lipid A export ATP-binding/permease protein MsbA"/>
    <property type="match status" value="1"/>
</dbReference>
<feature type="domain" description="ABC transmembrane type-1" evidence="13">
    <location>
        <begin position="157"/>
        <end position="439"/>
    </location>
</feature>
<keyword evidence="5" id="KW-0547">Nucleotide-binding</keyword>
<dbReference type="SMART" id="SM00382">
    <property type="entry name" value="AAA"/>
    <property type="match status" value="1"/>
</dbReference>
<evidence type="ECO:0000256" key="11">
    <source>
        <dbReference type="SAM" id="Phobius"/>
    </source>
</evidence>
<dbReference type="PIRSF" id="PIRSF002773">
    <property type="entry name" value="ABC_prm/ATPase_B"/>
    <property type="match status" value="1"/>
</dbReference>
<dbReference type="GO" id="GO:0015421">
    <property type="term" value="F:ABC-type oligopeptide transporter activity"/>
    <property type="evidence" value="ECO:0007669"/>
    <property type="project" value="TreeGrafter"/>
</dbReference>
<feature type="transmembrane region" description="Helical" evidence="11">
    <location>
        <begin position="272"/>
        <end position="290"/>
    </location>
</feature>
<feature type="transmembrane region" description="Helical" evidence="11">
    <location>
        <begin position="102"/>
        <end position="123"/>
    </location>
</feature>
<feature type="transmembrane region" description="Helical" evidence="11">
    <location>
        <begin position="296"/>
        <end position="314"/>
    </location>
</feature>
<evidence type="ECO:0000256" key="4">
    <source>
        <dbReference type="ARBA" id="ARBA00022692"/>
    </source>
</evidence>
<dbReference type="InterPro" id="IPR011527">
    <property type="entry name" value="ABC1_TM_dom"/>
</dbReference>
<keyword evidence="3" id="KW-0813">Transport</keyword>
<dbReference type="InterPro" id="IPR003439">
    <property type="entry name" value="ABC_transporter-like_ATP-bd"/>
</dbReference>
<feature type="transmembrane region" description="Helical" evidence="11">
    <location>
        <begin position="374"/>
        <end position="399"/>
    </location>
</feature>
<dbReference type="Gene3D" id="1.20.1560.10">
    <property type="entry name" value="ABC transporter type 1, transmembrane domain"/>
    <property type="match status" value="1"/>
</dbReference>
<dbReference type="EMBL" id="AY204551">
    <property type="protein sequence ID" value="AAP36717.1"/>
    <property type="molecule type" value="mRNA"/>
</dbReference>
<keyword evidence="8" id="KW-1278">Translocase</keyword>
<evidence type="ECO:0000256" key="5">
    <source>
        <dbReference type="ARBA" id="ARBA00022741"/>
    </source>
</evidence>
<evidence type="ECO:0000259" key="13">
    <source>
        <dbReference type="PROSITE" id="PS50929"/>
    </source>
</evidence>
<dbReference type="Pfam" id="PF00664">
    <property type="entry name" value="ABC_membrane"/>
    <property type="match status" value="1"/>
</dbReference>
<dbReference type="Gene3D" id="3.40.50.300">
    <property type="entry name" value="P-loop containing nucleotide triphosphate hydrolases"/>
    <property type="match status" value="1"/>
</dbReference>
<protein>
    <submittedName>
        <fullName evidence="14">Transporter associated with antigen processing 1</fullName>
    </submittedName>
</protein>
<reference evidence="14" key="1">
    <citation type="journal article" date="2003" name="Eur. J. Immunol.">
        <title>Two highly divergent ancient allelic lineages of the transporter associated with antigen processing (TAP) gene in Xenopus: further evidence for co-evolution among MHC class I region genes.</title>
        <authorList>
            <person name="Ohta Y."/>
            <person name="Powis S.J."/>
            <person name="Lohr R.L."/>
            <person name="Nonaka M."/>
            <person name="Pasquier L.D."/>
            <person name="Flajnik M.F."/>
        </authorList>
    </citation>
    <scope>NUCLEOTIDE SEQUENCE</scope>
</reference>
<sequence length="721" mass="80725">MNPFWTLSCLFALDITTLPFLGSFFSHILPSDLPLILPWLVGLARFLFLTLSVGVLSKRFRLPFSKDHLNLFYTVLSLLVPIYISLMSLVNPHSSANLLYSWNHWVVLFWCYLLTLISTVVLHQLLPYNTEKKGAEVTAPSLGRLVALLKPFLNRFLLVAFFLILSSWGEMALPSYIGRMTDWIANKKDPSAFTSAIIAMSLITVASAVSEFICDCIYCYTMSLIHSHTQGQLIRSLLRQDIEFFDSKSSGDITSRVTTDTITMAESLSSNLSLLMWYFMRLLLLLIYMVMLSPKLTLFTILCLGIVMLVPKLLGTYNQNLAVEVQKSLSDANQVALETFSNMKTVRSFANEEGECQRYQSKLQKTYQLNKKEALYYAISMVANSFSGLALKVGILYYGGRLVTNGKVSGGDLVSFVLYELQFSSAVEVLFRMYPDVKKAVGSSEKIFEYMDCTPQLPTPGTLAPQNLKGVIQFKNVTFSYGTPPNRTALQNVSFELPPGKVTALVGPCEAGKSTVVQLLMRFYKPQEGAIFLDGKPLFQYDNQYYRKKVSLVSQEPTLSARSLQDNIAYGMGNVSLKCVQEAAQNANAHDFISEMANSYQTDVGPKGGLLSVGQKQRVALARALLRKPKVLILDDATSSLDLESEQKVQNAIYDQLEERTVLLISHRINTVQRADHILVLEGGCIAEEGTHDQLMAQKGSYWNLWHKQLNSFQRGNGEQL</sequence>
<keyword evidence="7" id="KW-0653">Protein transport</keyword>
<accession>Q6XXZ1</accession>
<dbReference type="SUPFAM" id="SSF90123">
    <property type="entry name" value="ABC transporter transmembrane region"/>
    <property type="match status" value="1"/>
</dbReference>
<feature type="domain" description="ABC transporter" evidence="12">
    <location>
        <begin position="472"/>
        <end position="708"/>
    </location>
</feature>
<dbReference type="FunFam" id="1.20.1560.10:FF:000215">
    <property type="entry name" value="ABC transporter B family member 4"/>
    <property type="match status" value="1"/>
</dbReference>
<dbReference type="PROSITE" id="PS50893">
    <property type="entry name" value="ABC_TRANSPORTER_2"/>
    <property type="match status" value="1"/>
</dbReference>
<evidence type="ECO:0000256" key="6">
    <source>
        <dbReference type="ARBA" id="ARBA00022840"/>
    </source>
</evidence>
<dbReference type="InterPro" id="IPR027417">
    <property type="entry name" value="P-loop_NTPase"/>
</dbReference>
<dbReference type="SUPFAM" id="SSF52540">
    <property type="entry name" value="P-loop containing nucleoside triphosphate hydrolases"/>
    <property type="match status" value="1"/>
</dbReference>
<keyword evidence="9 11" id="KW-1133">Transmembrane helix</keyword>
<dbReference type="InterPro" id="IPR003593">
    <property type="entry name" value="AAA+_ATPase"/>
</dbReference>
<dbReference type="InterPro" id="IPR039421">
    <property type="entry name" value="Type_1_exporter"/>
</dbReference>
<gene>
    <name evidence="14" type="primary">TAP1</name>
</gene>
<dbReference type="PANTHER" id="PTHR43394:SF13">
    <property type="entry name" value="ANTIGEN PEPTIDE TRANSPORTER 1"/>
    <property type="match status" value="1"/>
</dbReference>
<dbReference type="InterPro" id="IPR036640">
    <property type="entry name" value="ABC1_TM_sf"/>
</dbReference>
<dbReference type="GO" id="GO:0012505">
    <property type="term" value="C:endomembrane system"/>
    <property type="evidence" value="ECO:0007669"/>
    <property type="project" value="UniProtKB-SubCell"/>
</dbReference>
<comment type="similarity">
    <text evidence="2">Belongs to the ABC transporter superfamily. ABCB family. MHC peptide exporter (TC 3.A.1.209) subfamily.</text>
</comment>
<dbReference type="GO" id="GO:0016887">
    <property type="term" value="F:ATP hydrolysis activity"/>
    <property type="evidence" value="ECO:0007669"/>
    <property type="project" value="InterPro"/>
</dbReference>
<proteinExistence type="evidence at transcript level"/>
<feature type="transmembrane region" description="Helical" evidence="11">
    <location>
        <begin position="197"/>
        <end position="220"/>
    </location>
</feature>
<dbReference type="PANTHER" id="PTHR43394">
    <property type="entry name" value="ATP-DEPENDENT PERMEASE MDL1, MITOCHONDRIAL"/>
    <property type="match status" value="1"/>
</dbReference>
<evidence type="ECO:0000313" key="14">
    <source>
        <dbReference type="EMBL" id="AAP36717.1"/>
    </source>
</evidence>
<feature type="transmembrane region" description="Helical" evidence="11">
    <location>
        <begin position="35"/>
        <end position="57"/>
    </location>
</feature>
<evidence type="ECO:0000256" key="2">
    <source>
        <dbReference type="ARBA" id="ARBA00006493"/>
    </source>
</evidence>
<keyword evidence="4 11" id="KW-0812">Transmembrane</keyword>
<dbReference type="CDD" id="cd18589">
    <property type="entry name" value="ABC_6TM_TAP1"/>
    <property type="match status" value="1"/>
</dbReference>
<evidence type="ECO:0000256" key="8">
    <source>
        <dbReference type="ARBA" id="ARBA00022967"/>
    </source>
</evidence>
<dbReference type="GO" id="GO:0005524">
    <property type="term" value="F:ATP binding"/>
    <property type="evidence" value="ECO:0007669"/>
    <property type="project" value="UniProtKB-KW"/>
</dbReference>
<dbReference type="PRINTS" id="PR01896">
    <property type="entry name" value="TAP1PROTEIN"/>
</dbReference>
<evidence type="ECO:0000259" key="12">
    <source>
        <dbReference type="PROSITE" id="PS50893"/>
    </source>
</evidence>
<dbReference type="PROSITE" id="PS00211">
    <property type="entry name" value="ABC_TRANSPORTER_1"/>
    <property type="match status" value="1"/>
</dbReference>
<dbReference type="PROSITE" id="PS50929">
    <property type="entry name" value="ABC_TM1F"/>
    <property type="match status" value="1"/>
</dbReference>
<evidence type="ECO:0000256" key="9">
    <source>
        <dbReference type="ARBA" id="ARBA00022989"/>
    </source>
</evidence>
<evidence type="ECO:0000256" key="3">
    <source>
        <dbReference type="ARBA" id="ARBA00022448"/>
    </source>
</evidence>
<comment type="subcellular location">
    <subcellularLocation>
        <location evidence="1">Endomembrane system</location>
        <topology evidence="1">Multi-pass membrane protein</topology>
    </subcellularLocation>
</comment>
<dbReference type="Pfam" id="PF00005">
    <property type="entry name" value="ABC_tran"/>
    <property type="match status" value="1"/>
</dbReference>
<dbReference type="InterPro" id="IPR017871">
    <property type="entry name" value="ABC_transporter-like_CS"/>
</dbReference>
<name>Q6XXZ1_XENLA</name>
<dbReference type="AlphaFoldDB" id="Q6XXZ1"/>
<feature type="transmembrane region" description="Helical" evidence="11">
    <location>
        <begin position="69"/>
        <end position="90"/>
    </location>
</feature>
<keyword evidence="6" id="KW-0067">ATP-binding</keyword>
<feature type="transmembrane region" description="Helical" evidence="11">
    <location>
        <begin position="7"/>
        <end position="29"/>
    </location>
</feature>
<evidence type="ECO:0000256" key="1">
    <source>
        <dbReference type="ARBA" id="ARBA00004127"/>
    </source>
</evidence>
<keyword evidence="10 11" id="KW-0472">Membrane</keyword>
<evidence type="ECO:0000256" key="10">
    <source>
        <dbReference type="ARBA" id="ARBA00023136"/>
    </source>
</evidence>
<feature type="transmembrane region" description="Helical" evidence="11">
    <location>
        <begin position="156"/>
        <end position="177"/>
    </location>
</feature>